<protein>
    <submittedName>
        <fullName evidence="5">Uncharacterized protein</fullName>
    </submittedName>
</protein>
<dbReference type="Gene3D" id="3.30.420.40">
    <property type="match status" value="2"/>
</dbReference>
<dbReference type="AlphaFoldDB" id="A0AAD9KE40"/>
<evidence type="ECO:0000313" key="5">
    <source>
        <dbReference type="EMBL" id="KAK2169050.1"/>
    </source>
</evidence>
<feature type="region of interest" description="Disordered" evidence="4">
    <location>
        <begin position="504"/>
        <end position="568"/>
    </location>
</feature>
<dbReference type="GO" id="GO:0140662">
    <property type="term" value="F:ATP-dependent protein folding chaperone"/>
    <property type="evidence" value="ECO:0007669"/>
    <property type="project" value="InterPro"/>
</dbReference>
<dbReference type="Gene3D" id="3.30.30.30">
    <property type="match status" value="1"/>
</dbReference>
<dbReference type="GO" id="GO:0005829">
    <property type="term" value="C:cytosol"/>
    <property type="evidence" value="ECO:0007669"/>
    <property type="project" value="TreeGrafter"/>
</dbReference>
<feature type="compositionally biased region" description="Basic and acidic residues" evidence="4">
    <location>
        <begin position="512"/>
        <end position="534"/>
    </location>
</feature>
<dbReference type="EMBL" id="JAODUP010000012">
    <property type="protein sequence ID" value="KAK2169050.1"/>
    <property type="molecule type" value="Genomic_DNA"/>
</dbReference>
<dbReference type="PANTHER" id="PTHR45639:SF4">
    <property type="entry name" value="HSC70CB, ISOFORM G"/>
    <property type="match status" value="1"/>
</dbReference>
<dbReference type="Proteomes" id="UP001208570">
    <property type="component" value="Unassembled WGS sequence"/>
</dbReference>
<dbReference type="InterPro" id="IPR013126">
    <property type="entry name" value="Hsp_70_fam"/>
</dbReference>
<organism evidence="5 6">
    <name type="scientific">Paralvinella palmiformis</name>
    <dbReference type="NCBI Taxonomy" id="53620"/>
    <lineage>
        <taxon>Eukaryota</taxon>
        <taxon>Metazoa</taxon>
        <taxon>Spiralia</taxon>
        <taxon>Lophotrochozoa</taxon>
        <taxon>Annelida</taxon>
        <taxon>Polychaeta</taxon>
        <taxon>Sedentaria</taxon>
        <taxon>Canalipalpata</taxon>
        <taxon>Terebellida</taxon>
        <taxon>Terebelliformia</taxon>
        <taxon>Alvinellidae</taxon>
        <taxon>Paralvinella</taxon>
    </lineage>
</organism>
<dbReference type="Gene3D" id="2.60.34.10">
    <property type="entry name" value="Substrate Binding Domain Of DNAk, Chain A, domain 1"/>
    <property type="match status" value="1"/>
</dbReference>
<feature type="compositionally biased region" description="Basic and acidic residues" evidence="4">
    <location>
        <begin position="787"/>
        <end position="827"/>
    </location>
</feature>
<comment type="caution">
    <text evidence="5">The sequence shown here is derived from an EMBL/GenBank/DDBJ whole genome shotgun (WGS) entry which is preliminary data.</text>
</comment>
<dbReference type="GO" id="GO:0005634">
    <property type="term" value="C:nucleus"/>
    <property type="evidence" value="ECO:0007669"/>
    <property type="project" value="TreeGrafter"/>
</dbReference>
<evidence type="ECO:0000256" key="1">
    <source>
        <dbReference type="ARBA" id="ARBA00007381"/>
    </source>
</evidence>
<dbReference type="FunFam" id="3.30.30.30:FF:000002">
    <property type="entry name" value="Heat shock 70 kDa protein 4"/>
    <property type="match status" value="1"/>
</dbReference>
<dbReference type="InterPro" id="IPR029048">
    <property type="entry name" value="HSP70_C_sf"/>
</dbReference>
<dbReference type="FunFam" id="3.30.420.40:FF:000495">
    <property type="entry name" value="Heat shock protein 4b"/>
    <property type="match status" value="1"/>
</dbReference>
<feature type="region of interest" description="Disordered" evidence="4">
    <location>
        <begin position="773"/>
        <end position="837"/>
    </location>
</feature>
<keyword evidence="3" id="KW-0067">ATP-binding</keyword>
<dbReference type="PRINTS" id="PR00301">
    <property type="entry name" value="HEATSHOCK70"/>
</dbReference>
<gene>
    <name evidence="5" type="ORF">LSH36_12g03072</name>
</gene>
<reference evidence="5" key="1">
    <citation type="journal article" date="2023" name="Mol. Biol. Evol.">
        <title>Third-Generation Sequencing Reveals the Adaptive Role of the Epigenome in Three Deep-Sea Polychaetes.</title>
        <authorList>
            <person name="Perez M."/>
            <person name="Aroh O."/>
            <person name="Sun Y."/>
            <person name="Lan Y."/>
            <person name="Juniper S.K."/>
            <person name="Young C.R."/>
            <person name="Angers B."/>
            <person name="Qian P.Y."/>
        </authorList>
    </citation>
    <scope>NUCLEOTIDE SEQUENCE</scope>
    <source>
        <strain evidence="5">P08H-3</strain>
    </source>
</reference>
<evidence type="ECO:0000256" key="3">
    <source>
        <dbReference type="ARBA" id="ARBA00022840"/>
    </source>
</evidence>
<proteinExistence type="inferred from homology"/>
<comment type="similarity">
    <text evidence="1">Belongs to the heat shock protein 70 family.</text>
</comment>
<dbReference type="CDD" id="cd10228">
    <property type="entry name" value="ASKHA_NBD_HSP70_HSPA4_like"/>
    <property type="match status" value="1"/>
</dbReference>
<dbReference type="PANTHER" id="PTHR45639">
    <property type="entry name" value="HSC70CB, ISOFORM G-RELATED"/>
    <property type="match status" value="1"/>
</dbReference>
<dbReference type="SUPFAM" id="SSF100920">
    <property type="entry name" value="Heat shock protein 70kD (HSP70), peptide-binding domain"/>
    <property type="match status" value="1"/>
</dbReference>
<sequence length="837" mass="94194">MSVIGFDFGYQTCYIAVARQGGIETVANEFSDRCTPAVVSFGERQRSIGGSAKQQIVSNFKNTVSGWKKLIARQFSDPQVQSERSLLPYDIVEQPDGTAGIQVYYLGEQQVFSPHQVTAMMFTKLKQVAEHALKMKIVDVVISVPCYFTDAERRAMLDASMMAGLNVLRLMNDTTATALAYGIYKQDLPGPDDKPRVTVFLDLGHSDLQMSAVAFNKAKLKVLATVADPNLGGRDFDMLLANHFAEEFKARYKVDAKTKPRAFIRLLAECEKLKKLMSANATDIPLNIECFMDDKDVSGKMNRATMEAMADGLFQRAKQCMLKLLQVANIHLDEIYAVEIMGGSSRIPSIKNLVKDVFGKEPSTTLNADEAVARGCALQCAILSPTFRVRDFSIMDAQPYPIVLSWQGAMDEESSSMEVFNVNHQIPFSKMLTFYRKESFTLHASYTDNNIPIPSKTIGTFTVQNVQPQPAGDSSKVKVKVRINIHGIFTVSGASMVEELGEVEEDTMEVENEQKNGAKKEKSEEGKQDEKSENSGETPMETDENEDKKSGAKNSSKEKKEETKDTKKKKKKVKVIDLPIAAQVAEISKVELNKYIEQEGQMIMQDKLEKERADAKNAVEEYVYEMRDKLYSVLELYVTEADRDALSLKLEDTENWLYDEGEDQNKQVYIDRLADLKKYGQPIVDRYREASERPKAFEALGAAIQKVQKVVDLYHAKDEKYNHLDPGDIEKVEKCLKEKIIWFEKNVNASNKQKPYENPAVLVSQIKQETQSLSNTCTPILTKPKPKPKEQPPEKNKEEKNGENNTTDKGEEAKKEEKPDDQNKAEQEANSPEMDLD</sequence>
<evidence type="ECO:0000256" key="4">
    <source>
        <dbReference type="SAM" id="MobiDB-lite"/>
    </source>
</evidence>
<accession>A0AAD9KE40</accession>
<keyword evidence="2" id="KW-0547">Nucleotide-binding</keyword>
<evidence type="ECO:0000313" key="6">
    <source>
        <dbReference type="Proteomes" id="UP001208570"/>
    </source>
</evidence>
<dbReference type="FunFam" id="1.20.1270.10:FF:000002">
    <property type="entry name" value="Heat shock 70 kDa protein 4"/>
    <property type="match status" value="1"/>
</dbReference>
<dbReference type="InterPro" id="IPR043129">
    <property type="entry name" value="ATPase_NBD"/>
</dbReference>
<dbReference type="FunFam" id="3.30.420.40:FF:000171">
    <property type="entry name" value="Heat shock 70 kDa protein 4"/>
    <property type="match status" value="1"/>
</dbReference>
<name>A0AAD9KE40_9ANNE</name>
<dbReference type="SUPFAM" id="SSF100934">
    <property type="entry name" value="Heat shock protein 70kD (HSP70), C-terminal subdomain"/>
    <property type="match status" value="2"/>
</dbReference>
<feature type="compositionally biased region" description="Basic and acidic residues" evidence="4">
    <location>
        <begin position="546"/>
        <end position="565"/>
    </location>
</feature>
<dbReference type="FunFam" id="3.90.640.10:FF:000004">
    <property type="entry name" value="Heat shock 70 kDa protein 4"/>
    <property type="match status" value="1"/>
</dbReference>
<dbReference type="GO" id="GO:0005524">
    <property type="term" value="F:ATP binding"/>
    <property type="evidence" value="ECO:0007669"/>
    <property type="project" value="UniProtKB-KW"/>
</dbReference>
<evidence type="ECO:0000256" key="2">
    <source>
        <dbReference type="ARBA" id="ARBA00022741"/>
    </source>
</evidence>
<dbReference type="Gene3D" id="3.90.640.10">
    <property type="entry name" value="Actin, Chain A, domain 4"/>
    <property type="match status" value="1"/>
</dbReference>
<dbReference type="Pfam" id="PF00012">
    <property type="entry name" value="HSP70"/>
    <property type="match status" value="1"/>
</dbReference>
<dbReference type="SUPFAM" id="SSF53067">
    <property type="entry name" value="Actin-like ATPase domain"/>
    <property type="match status" value="2"/>
</dbReference>
<dbReference type="Gene3D" id="1.20.1270.10">
    <property type="match status" value="1"/>
</dbReference>
<dbReference type="InterPro" id="IPR029047">
    <property type="entry name" value="HSP70_peptide-bd_sf"/>
</dbReference>
<keyword evidence="6" id="KW-1185">Reference proteome</keyword>